<dbReference type="GeneTree" id="ENSGT01030000234518"/>
<dbReference type="GO" id="GO:0002312">
    <property type="term" value="P:B cell activation involved in immune response"/>
    <property type="evidence" value="ECO:0007669"/>
    <property type="project" value="TreeGrafter"/>
</dbReference>
<dbReference type="STRING" id="7897.ENSLACP00000001974"/>
<evidence type="ECO:0000313" key="15">
    <source>
        <dbReference type="Ensembl" id="ENSLACP00000001974.1"/>
    </source>
</evidence>
<reference evidence="15" key="3">
    <citation type="submission" date="2025-09" db="UniProtKB">
        <authorList>
            <consortium name="Ensembl"/>
        </authorList>
    </citation>
    <scope>IDENTIFICATION</scope>
</reference>
<keyword evidence="7" id="KW-1064">Adaptive immunity</keyword>
<evidence type="ECO:0000256" key="8">
    <source>
        <dbReference type="ARBA" id="ARBA00023136"/>
    </source>
</evidence>
<evidence type="ECO:0000256" key="3">
    <source>
        <dbReference type="ARBA" id="ARBA00022692"/>
    </source>
</evidence>
<dbReference type="PANTHER" id="PTHR24237:SF7">
    <property type="entry name" value="G-PROTEIN COUPLED RECEPTOR 183"/>
    <property type="match status" value="1"/>
</dbReference>
<feature type="transmembrane region" description="Helical" evidence="13">
    <location>
        <begin position="150"/>
        <end position="170"/>
    </location>
</feature>
<dbReference type="OMA" id="NERTTCM"/>
<comment type="similarity">
    <text evidence="12">Belongs to the G-protein coupled receptor 1 family.</text>
</comment>
<dbReference type="PROSITE" id="PS00237">
    <property type="entry name" value="G_PROTEIN_RECEP_F1_1"/>
    <property type="match status" value="1"/>
</dbReference>
<name>H2ZX53_LATCH</name>
<evidence type="ECO:0000313" key="16">
    <source>
        <dbReference type="Proteomes" id="UP000008672"/>
    </source>
</evidence>
<dbReference type="InterPro" id="IPR017452">
    <property type="entry name" value="GPCR_Rhodpsn_7TM"/>
</dbReference>
<dbReference type="Ensembl" id="ENSLACT00000001988.1">
    <property type="protein sequence ID" value="ENSLACP00000001974.1"/>
    <property type="gene ID" value="ENSLACG00000001764.1"/>
</dbReference>
<gene>
    <name evidence="15" type="primary">GPR183</name>
</gene>
<dbReference type="PRINTS" id="PR00237">
    <property type="entry name" value="GPCRRHODOPSN"/>
</dbReference>
<evidence type="ECO:0000256" key="2">
    <source>
        <dbReference type="ARBA" id="ARBA00022475"/>
    </source>
</evidence>
<evidence type="ECO:0000256" key="5">
    <source>
        <dbReference type="ARBA" id="ARBA00022989"/>
    </source>
</evidence>
<evidence type="ECO:0000259" key="14">
    <source>
        <dbReference type="PROSITE" id="PS50262"/>
    </source>
</evidence>
<proteinExistence type="inferred from homology"/>
<dbReference type="InterPro" id="IPR000276">
    <property type="entry name" value="GPCR_Rhodpsn"/>
</dbReference>
<keyword evidence="2" id="KW-1003">Cell membrane</keyword>
<dbReference type="GO" id="GO:0008142">
    <property type="term" value="F:oxysterol binding"/>
    <property type="evidence" value="ECO:0007669"/>
    <property type="project" value="InterPro"/>
</dbReference>
<dbReference type="GO" id="GO:0005886">
    <property type="term" value="C:plasma membrane"/>
    <property type="evidence" value="ECO:0007669"/>
    <property type="project" value="UniProtKB-SubCell"/>
</dbReference>
<evidence type="ECO:0000256" key="10">
    <source>
        <dbReference type="ARBA" id="ARBA00023170"/>
    </source>
</evidence>
<reference evidence="16" key="1">
    <citation type="submission" date="2011-08" db="EMBL/GenBank/DDBJ databases">
        <title>The draft genome of Latimeria chalumnae.</title>
        <authorList>
            <person name="Di Palma F."/>
            <person name="Alfoldi J."/>
            <person name="Johnson J."/>
            <person name="Berlin A."/>
            <person name="Gnerre S."/>
            <person name="Jaffe D."/>
            <person name="MacCallum I."/>
            <person name="Young S."/>
            <person name="Walker B.J."/>
            <person name="Lander E."/>
            <person name="Lindblad-Toh K."/>
        </authorList>
    </citation>
    <scope>NUCLEOTIDE SEQUENCE [LARGE SCALE GENOMIC DNA]</scope>
    <source>
        <strain evidence="16">Wild caught</strain>
    </source>
</reference>
<evidence type="ECO:0000256" key="4">
    <source>
        <dbReference type="ARBA" id="ARBA00022859"/>
    </source>
</evidence>
<evidence type="ECO:0000256" key="1">
    <source>
        <dbReference type="ARBA" id="ARBA00004651"/>
    </source>
</evidence>
<feature type="transmembrane region" description="Helical" evidence="13">
    <location>
        <begin position="38"/>
        <end position="59"/>
    </location>
</feature>
<dbReference type="PANTHER" id="PTHR24237">
    <property type="entry name" value="G-PROTEIN COUPLED RECEPTOR"/>
    <property type="match status" value="1"/>
</dbReference>
<evidence type="ECO:0000256" key="13">
    <source>
        <dbReference type="SAM" id="Phobius"/>
    </source>
</evidence>
<feature type="transmembrane region" description="Helical" evidence="13">
    <location>
        <begin position="290"/>
        <end position="313"/>
    </location>
</feature>
<evidence type="ECO:0000256" key="9">
    <source>
        <dbReference type="ARBA" id="ARBA00023157"/>
    </source>
</evidence>
<evidence type="ECO:0000256" key="6">
    <source>
        <dbReference type="ARBA" id="ARBA00023040"/>
    </source>
</evidence>
<dbReference type="AlphaFoldDB" id="H2ZX53"/>
<sequence>LDCKMNSATLCTSPTNTTPNTTCDLYAHRDIASILIPLHYSIVFLVGLFGNSLAFVVILQNRQKVNSCTMYSTNLVISDIIFTTALPLRIVYYALKFHWPFGEALCRITALVFYINTYAGVNFMTCLSIDRYFAVVHPFQYTKIRKPKNVKYICCFIWFIVFCQTLPLLASSLSQEIENGVITCMEYPTFEETNPHLPQLLLGACFIGYVIPIGIIFICYSQVSLKLYQIAKRNPLTEKSGRNQKAINVIILVIIVFVVCFTPYHVNIMQHMIKKLQYCPSCTQQQAFQASLHATVCLMNFNCCIDPFIYFFACKGYKRKVMKLLRRQVSISLSSAVKTGPDESLHDMLETKQVTSNQSTTTN</sequence>
<keyword evidence="8 13" id="KW-0472">Membrane</keyword>
<dbReference type="FunFam" id="1.20.1070.10:FF:000017">
    <property type="entry name" value="lysophosphatidic acid receptor 4"/>
    <property type="match status" value="1"/>
</dbReference>
<feature type="domain" description="G-protein coupled receptors family 1 profile" evidence="14">
    <location>
        <begin position="50"/>
        <end position="310"/>
    </location>
</feature>
<dbReference type="SUPFAM" id="SSF81321">
    <property type="entry name" value="Family A G protein-coupled receptor-like"/>
    <property type="match status" value="1"/>
</dbReference>
<reference evidence="15" key="2">
    <citation type="submission" date="2025-08" db="UniProtKB">
        <authorList>
            <consortium name="Ensembl"/>
        </authorList>
    </citation>
    <scope>IDENTIFICATION</scope>
</reference>
<accession>H2ZX53</accession>
<dbReference type="eggNOG" id="ENOG502QWD9">
    <property type="taxonomic scope" value="Eukaryota"/>
</dbReference>
<dbReference type="InterPro" id="IPR047160">
    <property type="entry name" value="GP183-like"/>
</dbReference>
<comment type="subcellular location">
    <subcellularLocation>
        <location evidence="1">Cell membrane</location>
        <topology evidence="1">Multi-pass membrane protein</topology>
    </subcellularLocation>
</comment>
<keyword evidence="4" id="KW-0391">Immunity</keyword>
<dbReference type="InParanoid" id="H2ZX53"/>
<dbReference type="Gene3D" id="1.20.1070.10">
    <property type="entry name" value="Rhodopsin 7-helix transmembrane proteins"/>
    <property type="match status" value="1"/>
</dbReference>
<keyword evidence="3 12" id="KW-0812">Transmembrane</keyword>
<feature type="transmembrane region" description="Helical" evidence="13">
    <location>
        <begin position="246"/>
        <end position="266"/>
    </location>
</feature>
<feature type="transmembrane region" description="Helical" evidence="13">
    <location>
        <begin position="200"/>
        <end position="225"/>
    </location>
</feature>
<feature type="transmembrane region" description="Helical" evidence="13">
    <location>
        <begin position="71"/>
        <end position="95"/>
    </location>
</feature>
<dbReference type="Pfam" id="PF00001">
    <property type="entry name" value="7tm_1"/>
    <property type="match status" value="1"/>
</dbReference>
<protein>
    <submittedName>
        <fullName evidence="15">G protein-coupled receptor 183</fullName>
    </submittedName>
</protein>
<evidence type="ECO:0000256" key="12">
    <source>
        <dbReference type="RuleBase" id="RU000688"/>
    </source>
</evidence>
<keyword evidence="6 12" id="KW-0297">G-protein coupled receptor</keyword>
<keyword evidence="5 13" id="KW-1133">Transmembrane helix</keyword>
<keyword evidence="16" id="KW-1185">Reference proteome</keyword>
<keyword evidence="11 12" id="KW-0807">Transducer</keyword>
<keyword evidence="9" id="KW-1015">Disulfide bond</keyword>
<dbReference type="Proteomes" id="UP000008672">
    <property type="component" value="Unassembled WGS sequence"/>
</dbReference>
<organism evidence="15 16">
    <name type="scientific">Latimeria chalumnae</name>
    <name type="common">Coelacanth</name>
    <dbReference type="NCBI Taxonomy" id="7897"/>
    <lineage>
        <taxon>Eukaryota</taxon>
        <taxon>Metazoa</taxon>
        <taxon>Chordata</taxon>
        <taxon>Craniata</taxon>
        <taxon>Vertebrata</taxon>
        <taxon>Euteleostomi</taxon>
        <taxon>Coelacanthiformes</taxon>
        <taxon>Coelacanthidae</taxon>
        <taxon>Latimeria</taxon>
    </lineage>
</organism>
<evidence type="ECO:0000256" key="11">
    <source>
        <dbReference type="ARBA" id="ARBA00023224"/>
    </source>
</evidence>
<dbReference type="PRINTS" id="PR01157">
    <property type="entry name" value="P2YPURNOCPTR"/>
</dbReference>
<evidence type="ECO:0000256" key="7">
    <source>
        <dbReference type="ARBA" id="ARBA00023130"/>
    </source>
</evidence>
<dbReference type="PROSITE" id="PS50262">
    <property type="entry name" value="G_PROTEIN_RECEP_F1_2"/>
    <property type="match status" value="1"/>
</dbReference>
<dbReference type="FunCoup" id="H2ZX53">
    <property type="interactions" value="663"/>
</dbReference>
<feature type="transmembrane region" description="Helical" evidence="13">
    <location>
        <begin position="107"/>
        <end position="129"/>
    </location>
</feature>
<keyword evidence="10 12" id="KW-0675">Receptor</keyword>
<dbReference type="GO" id="GO:0004930">
    <property type="term" value="F:G protein-coupled receptor activity"/>
    <property type="evidence" value="ECO:0007669"/>
    <property type="project" value="UniProtKB-KW"/>
</dbReference>
<dbReference type="GO" id="GO:0002250">
    <property type="term" value="P:adaptive immune response"/>
    <property type="evidence" value="ECO:0007669"/>
    <property type="project" value="UniProtKB-KW"/>
</dbReference>
<dbReference type="HOGENOM" id="CLU_009579_8_2_1"/>
<dbReference type="EMBL" id="AFYH01254381">
    <property type="status" value="NOT_ANNOTATED_CDS"/>
    <property type="molecule type" value="Genomic_DNA"/>
</dbReference>